<gene>
    <name evidence="2" type="ORF">SAMN04488073_3060</name>
</gene>
<dbReference type="RefSeq" id="WP_091992055.1">
    <property type="nucleotide sequence ID" value="NZ_FOYV01000003.1"/>
</dbReference>
<dbReference type="Pfam" id="PF07238">
    <property type="entry name" value="PilZ"/>
    <property type="match status" value="1"/>
</dbReference>
<dbReference type="InterPro" id="IPR009875">
    <property type="entry name" value="PilZ_domain"/>
</dbReference>
<dbReference type="GO" id="GO:0035438">
    <property type="term" value="F:cyclic-di-GMP binding"/>
    <property type="evidence" value="ECO:0007669"/>
    <property type="project" value="InterPro"/>
</dbReference>
<dbReference type="Proteomes" id="UP000199290">
    <property type="component" value="Unassembled WGS sequence"/>
</dbReference>
<evidence type="ECO:0000313" key="2">
    <source>
        <dbReference type="EMBL" id="SFR57966.1"/>
    </source>
</evidence>
<dbReference type="STRING" id="375760.SAMN04488073_3060"/>
<feature type="domain" description="PilZ" evidence="1">
    <location>
        <begin position="33"/>
        <end position="97"/>
    </location>
</feature>
<dbReference type="OrthoDB" id="6078175at2"/>
<name>A0A1I6HU36_9GAMM</name>
<proteinExistence type="predicted"/>
<reference evidence="3" key="1">
    <citation type="submission" date="2016-10" db="EMBL/GenBank/DDBJ databases">
        <authorList>
            <person name="Varghese N."/>
            <person name="Submissions S."/>
        </authorList>
    </citation>
    <scope>NUCLEOTIDE SEQUENCE [LARGE SCALE GENOMIC DNA]</scope>
    <source>
        <strain evidence="3">CGMCC 1.6294</strain>
    </source>
</reference>
<dbReference type="AlphaFoldDB" id="A0A1I6HU36"/>
<evidence type="ECO:0000313" key="3">
    <source>
        <dbReference type="Proteomes" id="UP000199290"/>
    </source>
</evidence>
<sequence length="125" mass="14290">MTSDSADRRIKDRYPAACLKVRLRERGFFGRGKHATPVTCLDLNRYGMAVLCPRPVERGARLFLDFDGKYISESRVGARVVDCQPYQTGYRVSVQFSYCQDPKGYSRTVDNALSRIEGFYNRFAS</sequence>
<evidence type="ECO:0000259" key="1">
    <source>
        <dbReference type="Pfam" id="PF07238"/>
    </source>
</evidence>
<protein>
    <submittedName>
        <fullName evidence="2">PilZ domain-containing protein</fullName>
    </submittedName>
</protein>
<accession>A0A1I6HU36</accession>
<keyword evidence="3" id="KW-1185">Reference proteome</keyword>
<organism evidence="2 3">
    <name type="scientific">Marinobacter gudaonensis</name>
    <dbReference type="NCBI Taxonomy" id="375760"/>
    <lineage>
        <taxon>Bacteria</taxon>
        <taxon>Pseudomonadati</taxon>
        <taxon>Pseudomonadota</taxon>
        <taxon>Gammaproteobacteria</taxon>
        <taxon>Pseudomonadales</taxon>
        <taxon>Marinobacteraceae</taxon>
        <taxon>Marinobacter</taxon>
    </lineage>
</organism>
<dbReference type="EMBL" id="FOYV01000003">
    <property type="protein sequence ID" value="SFR57966.1"/>
    <property type="molecule type" value="Genomic_DNA"/>
</dbReference>